<evidence type="ECO:0000313" key="6">
    <source>
        <dbReference type="Ensembl" id="ENSBIXP00005042844.1"/>
    </source>
</evidence>
<dbReference type="PANTHER" id="PTHR10663">
    <property type="entry name" value="GUANYL-NUCLEOTIDE EXCHANGE FACTOR"/>
    <property type="match status" value="1"/>
</dbReference>
<dbReference type="GeneTree" id="ENSGT00530000064150"/>
<dbReference type="Proteomes" id="UP000429181">
    <property type="component" value="Chromosome 9"/>
</dbReference>
<feature type="region of interest" description="Disordered" evidence="4">
    <location>
        <begin position="1029"/>
        <end position="1072"/>
    </location>
</feature>
<dbReference type="GO" id="GO:0032012">
    <property type="term" value="P:regulation of ARF protein signal transduction"/>
    <property type="evidence" value="ECO:0007669"/>
    <property type="project" value="InterPro"/>
</dbReference>
<dbReference type="InterPro" id="IPR015403">
    <property type="entry name" value="Mon2/Sec7/BIG1-like_HDS"/>
</dbReference>
<evidence type="ECO:0000313" key="7">
    <source>
        <dbReference type="Proteomes" id="UP000429181"/>
    </source>
</evidence>
<organism evidence="6 7">
    <name type="scientific">Bos indicus x Bos taurus</name>
    <name type="common">Hybrid cattle</name>
    <dbReference type="NCBI Taxonomy" id="30522"/>
    <lineage>
        <taxon>Eukaryota</taxon>
        <taxon>Metazoa</taxon>
        <taxon>Chordata</taxon>
        <taxon>Craniata</taxon>
        <taxon>Vertebrata</taxon>
        <taxon>Euteleostomi</taxon>
        <taxon>Mammalia</taxon>
        <taxon>Eutheria</taxon>
        <taxon>Laurasiatheria</taxon>
        <taxon>Artiodactyla</taxon>
        <taxon>Ruminantia</taxon>
        <taxon>Pecora</taxon>
        <taxon>Bovidae</taxon>
        <taxon>Bovinae</taxon>
        <taxon>Bos</taxon>
    </lineage>
</organism>
<feature type="compositionally biased region" description="Polar residues" evidence="4">
    <location>
        <begin position="1030"/>
        <end position="1044"/>
    </location>
</feature>
<feature type="compositionally biased region" description="Low complexity" evidence="4">
    <location>
        <begin position="1058"/>
        <end position="1072"/>
    </location>
</feature>
<keyword evidence="2" id="KW-0344">Guanine-nucleotide releasing factor</keyword>
<feature type="compositionally biased region" description="Polar residues" evidence="4">
    <location>
        <begin position="510"/>
        <end position="524"/>
    </location>
</feature>
<dbReference type="SMART" id="SM00222">
    <property type="entry name" value="Sec7"/>
    <property type="match status" value="1"/>
</dbReference>
<dbReference type="Pfam" id="PF20252">
    <property type="entry name" value="BIG2_C"/>
    <property type="match status" value="1"/>
</dbReference>
<feature type="compositionally biased region" description="Basic and acidic residues" evidence="4">
    <location>
        <begin position="1916"/>
        <end position="1926"/>
    </location>
</feature>
<gene>
    <name evidence="6" type="primary">ARFGEF3</name>
</gene>
<evidence type="ECO:0000256" key="4">
    <source>
        <dbReference type="SAM" id="MobiDB-lite"/>
    </source>
</evidence>
<feature type="domain" description="SEC7" evidence="5">
    <location>
        <begin position="586"/>
        <end position="798"/>
    </location>
</feature>
<feature type="compositionally biased region" description="Polar residues" evidence="4">
    <location>
        <begin position="1864"/>
        <end position="1875"/>
    </location>
</feature>
<dbReference type="InterPro" id="IPR032629">
    <property type="entry name" value="DCB_dom"/>
</dbReference>
<keyword evidence="3" id="KW-0472">Membrane</keyword>
<feature type="compositionally biased region" description="Low complexity" evidence="4">
    <location>
        <begin position="2018"/>
        <end position="2027"/>
    </location>
</feature>
<dbReference type="GO" id="GO:0016020">
    <property type="term" value="C:membrane"/>
    <property type="evidence" value="ECO:0007669"/>
    <property type="project" value="UniProtKB-SubCell"/>
</dbReference>
<evidence type="ECO:0000259" key="5">
    <source>
        <dbReference type="SMART" id="SM00222"/>
    </source>
</evidence>
<dbReference type="InterPro" id="IPR016024">
    <property type="entry name" value="ARM-type_fold"/>
</dbReference>
<evidence type="ECO:0000256" key="2">
    <source>
        <dbReference type="ARBA" id="ARBA00022658"/>
    </source>
</evidence>
<dbReference type="Ensembl" id="ENSBIXT00005038612.1">
    <property type="protein sequence ID" value="ENSBIXP00005042844.1"/>
    <property type="gene ID" value="ENSBIXG00005026451.1"/>
</dbReference>
<reference evidence="6" key="2">
    <citation type="submission" date="2025-08" db="UniProtKB">
        <authorList>
            <consortium name="Ensembl"/>
        </authorList>
    </citation>
    <scope>IDENTIFICATION</scope>
</reference>
<comment type="subcellular location">
    <subcellularLocation>
        <location evidence="1">Membrane</location>
    </subcellularLocation>
</comment>
<dbReference type="InterPro" id="IPR046455">
    <property type="entry name" value="Sec7/BIG1-like_C"/>
</dbReference>
<dbReference type="PANTHER" id="PTHR10663:SF344">
    <property type="entry name" value="BREFELDIN A-INHIBITED GUANINE NUCLEOTIDE-EXCHANGE PROTEIN 3"/>
    <property type="match status" value="1"/>
</dbReference>
<dbReference type="GO" id="GO:0005085">
    <property type="term" value="F:guanyl-nucleotide exchange factor activity"/>
    <property type="evidence" value="ECO:0007669"/>
    <property type="project" value="UniProtKB-KW"/>
</dbReference>
<dbReference type="SUPFAM" id="SSF48371">
    <property type="entry name" value="ARM repeat"/>
    <property type="match status" value="2"/>
</dbReference>
<feature type="region of interest" description="Disordered" evidence="4">
    <location>
        <begin position="2003"/>
        <end position="2030"/>
    </location>
</feature>
<dbReference type="Pfam" id="PF09324">
    <property type="entry name" value="Sec7-like_HDS"/>
    <property type="match status" value="1"/>
</dbReference>
<dbReference type="InterPro" id="IPR000904">
    <property type="entry name" value="Sec7_dom"/>
</dbReference>
<feature type="region of interest" description="Disordered" evidence="4">
    <location>
        <begin position="1843"/>
        <end position="1926"/>
    </location>
</feature>
<protein>
    <submittedName>
        <fullName evidence="6">ARFGEF family member 3</fullName>
    </submittedName>
</protein>
<evidence type="ECO:0000256" key="3">
    <source>
        <dbReference type="ARBA" id="ARBA00023136"/>
    </source>
</evidence>
<name>A0A4W2IL36_BOBOX</name>
<reference evidence="6 7" key="1">
    <citation type="submission" date="2018-11" db="EMBL/GenBank/DDBJ databases">
        <title>Haplotype-resolved cattle genomes.</title>
        <authorList>
            <person name="Low W.Y."/>
            <person name="Tearle R."/>
            <person name="Bickhart D.M."/>
            <person name="Rosen B.D."/>
            <person name="Koren S."/>
            <person name="Rhie A."/>
            <person name="Hiendleder S."/>
            <person name="Phillippy A.M."/>
            <person name="Smith T.P.L."/>
            <person name="Williams J.L."/>
        </authorList>
    </citation>
    <scope>NUCLEOTIDE SEQUENCE [LARGE SCALE GENOMIC DNA]</scope>
</reference>
<accession>A0A4W2IL36</accession>
<feature type="compositionally biased region" description="Basic and acidic residues" evidence="4">
    <location>
        <begin position="1882"/>
        <end position="1896"/>
    </location>
</feature>
<feature type="region of interest" description="Disordered" evidence="4">
    <location>
        <begin position="279"/>
        <end position="310"/>
    </location>
</feature>
<feature type="region of interest" description="Disordered" evidence="4">
    <location>
        <begin position="510"/>
        <end position="563"/>
    </location>
</feature>
<feature type="compositionally biased region" description="Low complexity" evidence="4">
    <location>
        <begin position="279"/>
        <end position="295"/>
    </location>
</feature>
<proteinExistence type="predicted"/>
<dbReference type="Pfam" id="PF16213">
    <property type="entry name" value="DCB"/>
    <property type="match status" value="1"/>
</dbReference>
<sequence length="2100" mass="231780">MEEILRKLQKEASGSKYKAIKESCTWALETLDGVDTIVKIPPHLLREKCLLPLQLALESKNVKLAQHALAGIQKLLAEERFVSMETDSDEKQLLNQILNAVKVTPSLHEDLQVEVMKVLLCITYTPTFDLNGSAVLKIAEVCIETYICSCHQRSINTAVRATLSQMLSDLTLQLRQRQENTIIENPDVPQEFRSQGSTVESLCDDLVSVLTVLCEKLQAAINDSQQLQLLYLECILSVLSSSSSSMQLHRGFTDLIWKNLCPALIVILGNPIHDKTITSAHSSSTSTSIESDSVSPGVSDHGRGSGCSSTAPALSGPVARTIYYIAAELVRLVGSVDSMKPVLQSLYHRVLLYPPPQHRVEAIKIMKELLGSPKRLCDLAGPSSTEPDSRKRSISKRKSHLDLLKLIMDGMTEACIKGGIEACYAAVSCVCTLLGALEELSQGRGLSESQVQLLLLRLEELKDGAESSRDSMEINEADFRWQRRVLSSEHTPWELGNERSLDISISVTTDTGQTTLEGELGQTTPEDHSENPKNGLKSPAVQEGKETLSKVSEPEAVDQPDVVQRSHTVAYPDITNFLSVDCRMRSYGSRYSESNFSVDDQDLSRTEFDSCDQYSMAAEKDSGRSDVSDIGSDNCSLADEEQTPRDCLGHRSLRTAALSLKLLKNQEADQHSARLFVQSLEGLLPRLLALPSVEEVDSALQNFVSTFCSGMMHSPGFDGNSSLGLQMLMNADSLYSAAHCALLLNLKLSHGDYYRKRPTLAPSTMKEFMKQVQTSGVLMVFSQAWIEELYHQVLDRNMLGEAGYWGSPEDNSLPLITMLTDIDGLESSAIGGQLMASASMESPFTQGRRIDDSTVAGVAFARYILIGCWKNLIDTLSTPLTGRMAGSSKGLAFILGAEGIKEQNQKERDAICMSLDGLRKAARLSCALGVAANCASALAQMAAASCVQEEKEEKETQEPSDAIAQVKLKVEQKLEQIGKLQGVWLHTAHVLCMDAILSVGLEMGSHNPDCWPHVFRVCEYVGTLEHTHFSDGTSQPPLTISQPQKAPRGGLLGDLESEGSPQEQSLEQESSLSAAPVIQPLSIQELVREGSRGRASDFRGGSLMTGSSAAKVVLTLSTQADRLFEDATDKLNLMALGGFLYQLKKASQSQLFHSVTETVDYSLAMPGEVKSTQDRKSALHLFRLGDAMLRIVRSKSRPLLHVMRCWSLVAPHLVEAACHKERHVSQKAVSFIHDILTEVLTDWNEPPHFHFNEALFRPFERIMQLELCDEDVQDQVVTSIGELVEVCSAQIQSGWRPLFSALETVHSGNKSEVKEYLVGDYSMGKGQAPVFDVFEAFLNTDNIQVFANAATSYIMCLMKFVKGLGEVDCKEIGDCVPGPGAASPDLCLPALDYLRRCSQLLAKIYKMPLKPIFLSGRLASLPRRLQEQSASSEDGIESVLSDFDDDTGLIEVWIILLEQLTAAVSNCPRQHQPPTLDLLFELLREVTKTPGPGFGIYAVVHLLLPVMSLWLRRSHKDHSYWDIASANFKHAIGLSCELVVEHIQSFIHSDIRYESMINTMLKDLFELLVACVAKPTETISRVGCSCIRYVLVTAGPVFTEEMWRLACCALQDAFSATLKPVKDLLGCFHSGTESFSGEGCQVRVAAPSSSPSAEAEYWRIRAMAQQVFMLDTQCSPKTPNNFDHAQSCQLIIELPPDEKPNGHTKKSVSFREIVVSLLSHQVLLQNLYDILLEEFVKGPSPGEEKIQGPETKLAGFLRYISMQNLAVIFDLLLDSYRTAREFDTSPGLKCLLKKVSGIGGAANLYRQSAMSFNIYFHALVCAVLSNQETITADQVKKVLFEDDERSTDSSQQCSSEDEDIFEETAQSESSTPSTGGFSGKDTPSEDDRSQTRDHAGEPLSLRGTSGELLLLPPSPKVEKKDPSRKKEWWENAGNKIYTMAADKTISKLMTEYKRRKQQHNLPVFPKEIKVEKKGEVLGARGQGSPLLQRPQHLMDQGQMRHSFSAGPELLRQEKRPRSGSTGSSRSVSARDAEAQIQAWTNMVLTVLNQIQILPDQTFTALQPAVFPCISQLTCHVTDIRVRQAVREWLGRVGRVYDIIM</sequence>
<evidence type="ECO:0000256" key="1">
    <source>
        <dbReference type="ARBA" id="ARBA00004370"/>
    </source>
</evidence>